<dbReference type="EMBL" id="CP000492">
    <property type="protein sequence ID" value="ABL65914.1"/>
    <property type="molecule type" value="Genomic_DNA"/>
</dbReference>
<keyword evidence="2 6" id="KW-0699">rRNA-binding</keyword>
<dbReference type="PROSITE" id="PS01169">
    <property type="entry name" value="RIBOSOMAL_L21"/>
    <property type="match status" value="1"/>
</dbReference>
<evidence type="ECO:0000256" key="6">
    <source>
        <dbReference type="HAMAP-Rule" id="MF_01363"/>
    </source>
</evidence>
<reference evidence="8 9" key="1">
    <citation type="submission" date="2006-12" db="EMBL/GenBank/DDBJ databases">
        <title>Complete sequence of Chlorobium phaeobacteroides DSM 266.</title>
        <authorList>
            <consortium name="US DOE Joint Genome Institute"/>
            <person name="Copeland A."/>
            <person name="Lucas S."/>
            <person name="Lapidus A."/>
            <person name="Barry K."/>
            <person name="Detter J.C."/>
            <person name="Glavina del Rio T."/>
            <person name="Hammon N."/>
            <person name="Israni S."/>
            <person name="Pitluck S."/>
            <person name="Goltsman E."/>
            <person name="Schmutz J."/>
            <person name="Larimer F."/>
            <person name="Land M."/>
            <person name="Hauser L."/>
            <person name="Mikhailova N."/>
            <person name="Li T."/>
            <person name="Overmann J."/>
            <person name="Bryant D.A."/>
            <person name="Richardson P."/>
        </authorList>
    </citation>
    <scope>NUCLEOTIDE SEQUENCE [LARGE SCALE GENOMIC DNA]</scope>
    <source>
        <strain evidence="8 9">DSM 266</strain>
    </source>
</reference>
<dbReference type="GO" id="GO:0005840">
    <property type="term" value="C:ribosome"/>
    <property type="evidence" value="ECO:0007669"/>
    <property type="project" value="UniProtKB-KW"/>
</dbReference>
<protein>
    <recommendedName>
        <fullName evidence="6">Large ribosomal subunit protein bL21</fullName>
    </recommendedName>
</protein>
<evidence type="ECO:0000256" key="7">
    <source>
        <dbReference type="RuleBase" id="RU000562"/>
    </source>
</evidence>
<dbReference type="GO" id="GO:0003735">
    <property type="term" value="F:structural constituent of ribosome"/>
    <property type="evidence" value="ECO:0007669"/>
    <property type="project" value="InterPro"/>
</dbReference>
<dbReference type="GO" id="GO:0019843">
    <property type="term" value="F:rRNA binding"/>
    <property type="evidence" value="ECO:0007669"/>
    <property type="project" value="UniProtKB-UniRule"/>
</dbReference>
<dbReference type="eggNOG" id="COG0261">
    <property type="taxonomic scope" value="Bacteria"/>
</dbReference>
<evidence type="ECO:0000256" key="2">
    <source>
        <dbReference type="ARBA" id="ARBA00022730"/>
    </source>
</evidence>
<gene>
    <name evidence="6" type="primary">rplU</name>
    <name evidence="8" type="ordered locus">Cpha266_1898</name>
</gene>
<keyword evidence="5 6" id="KW-0687">Ribonucleoprotein</keyword>
<evidence type="ECO:0000256" key="4">
    <source>
        <dbReference type="ARBA" id="ARBA00022980"/>
    </source>
</evidence>
<dbReference type="InterPro" id="IPR028909">
    <property type="entry name" value="bL21-like"/>
</dbReference>
<comment type="subunit">
    <text evidence="6">Part of the 50S ribosomal subunit. Contacts protein L20.</text>
</comment>
<evidence type="ECO:0000313" key="8">
    <source>
        <dbReference type="EMBL" id="ABL65914.1"/>
    </source>
</evidence>
<dbReference type="KEGG" id="cph:Cpha266_1898"/>
<dbReference type="STRING" id="290317.Cpha266_1898"/>
<proteinExistence type="inferred from homology"/>
<dbReference type="GO" id="GO:0006412">
    <property type="term" value="P:translation"/>
    <property type="evidence" value="ECO:0007669"/>
    <property type="project" value="UniProtKB-UniRule"/>
</dbReference>
<dbReference type="Pfam" id="PF00829">
    <property type="entry name" value="Ribosomal_L21p"/>
    <property type="match status" value="1"/>
</dbReference>
<evidence type="ECO:0000256" key="3">
    <source>
        <dbReference type="ARBA" id="ARBA00022884"/>
    </source>
</evidence>
<dbReference type="HOGENOM" id="CLU_061463_3_2_10"/>
<evidence type="ECO:0000256" key="1">
    <source>
        <dbReference type="ARBA" id="ARBA00008563"/>
    </source>
</evidence>
<dbReference type="InterPro" id="IPR036164">
    <property type="entry name" value="bL21-like_sf"/>
</dbReference>
<keyword evidence="4 6" id="KW-0689">Ribosomal protein</keyword>
<dbReference type="Proteomes" id="UP000008701">
    <property type="component" value="Chromosome"/>
</dbReference>
<keyword evidence="9" id="KW-1185">Reference proteome</keyword>
<evidence type="ECO:0000313" key="9">
    <source>
        <dbReference type="Proteomes" id="UP000008701"/>
    </source>
</evidence>
<dbReference type="InterPro" id="IPR001787">
    <property type="entry name" value="Ribosomal_bL21"/>
</dbReference>
<sequence>MSKMQALIAISDKQFLVKQGDTINVPRQKAEVGQTMEITPMANIDGANTTLNPSGTIQAKVLGHFKDEKVIVFKKKRRKRYQSRNGHRQQLTRIEIVSL</sequence>
<keyword evidence="3 6" id="KW-0694">RNA-binding</keyword>
<dbReference type="GO" id="GO:1990904">
    <property type="term" value="C:ribonucleoprotein complex"/>
    <property type="evidence" value="ECO:0007669"/>
    <property type="project" value="UniProtKB-KW"/>
</dbReference>
<dbReference type="AlphaFoldDB" id="A1BHN7"/>
<accession>A1BHN7</accession>
<organism evidence="8 9">
    <name type="scientific">Chlorobium phaeobacteroides (strain DSM 266 / SMG 266 / 2430)</name>
    <dbReference type="NCBI Taxonomy" id="290317"/>
    <lineage>
        <taxon>Bacteria</taxon>
        <taxon>Pseudomonadati</taxon>
        <taxon>Chlorobiota</taxon>
        <taxon>Chlorobiia</taxon>
        <taxon>Chlorobiales</taxon>
        <taxon>Chlorobiaceae</taxon>
        <taxon>Chlorobium/Pelodictyon group</taxon>
        <taxon>Chlorobium</taxon>
    </lineage>
</organism>
<dbReference type="PANTHER" id="PTHR21349:SF0">
    <property type="entry name" value="LARGE RIBOSOMAL SUBUNIT PROTEIN BL21M"/>
    <property type="match status" value="1"/>
</dbReference>
<dbReference type="PANTHER" id="PTHR21349">
    <property type="entry name" value="50S RIBOSOMAL PROTEIN L21"/>
    <property type="match status" value="1"/>
</dbReference>
<dbReference type="SUPFAM" id="SSF141091">
    <property type="entry name" value="L21p-like"/>
    <property type="match status" value="1"/>
</dbReference>
<comment type="similarity">
    <text evidence="1 6 7">Belongs to the bacterial ribosomal protein bL21 family.</text>
</comment>
<dbReference type="GO" id="GO:0005737">
    <property type="term" value="C:cytoplasm"/>
    <property type="evidence" value="ECO:0007669"/>
    <property type="project" value="UniProtKB-ARBA"/>
</dbReference>
<evidence type="ECO:0000256" key="5">
    <source>
        <dbReference type="ARBA" id="ARBA00023274"/>
    </source>
</evidence>
<dbReference type="HAMAP" id="MF_01363">
    <property type="entry name" value="Ribosomal_bL21"/>
    <property type="match status" value="1"/>
</dbReference>
<name>A1BHN7_CHLPD</name>
<comment type="function">
    <text evidence="6 7">This protein binds to 23S rRNA in the presence of protein L20.</text>
</comment>
<dbReference type="InterPro" id="IPR018258">
    <property type="entry name" value="Ribosomal_bL21_CS"/>
</dbReference>
<dbReference type="NCBIfam" id="TIGR00061">
    <property type="entry name" value="L21"/>
    <property type="match status" value="1"/>
</dbReference>